<name>A0AA39H402_9BILA</name>
<dbReference type="Proteomes" id="UP001175271">
    <property type="component" value="Unassembled WGS sequence"/>
</dbReference>
<comment type="caution">
    <text evidence="2">The sequence shown here is derived from an EMBL/GenBank/DDBJ whole genome shotgun (WGS) entry which is preliminary data.</text>
</comment>
<gene>
    <name evidence="2" type="ORF">QR680_002314</name>
</gene>
<reference evidence="2" key="1">
    <citation type="submission" date="2023-06" db="EMBL/GenBank/DDBJ databases">
        <title>Genomic analysis of the entomopathogenic nematode Steinernema hermaphroditum.</title>
        <authorList>
            <person name="Schwarz E.M."/>
            <person name="Heppert J.K."/>
            <person name="Baniya A."/>
            <person name="Schwartz H.T."/>
            <person name="Tan C.-H."/>
            <person name="Antoshechkin I."/>
            <person name="Sternberg P.W."/>
            <person name="Goodrich-Blair H."/>
            <person name="Dillman A.R."/>
        </authorList>
    </citation>
    <scope>NUCLEOTIDE SEQUENCE</scope>
    <source>
        <strain evidence="2">PS9179</strain>
        <tissue evidence="2">Whole animal</tissue>
    </source>
</reference>
<sequence length="119" mass="13648">MSPVLEIRQNSSMDTKDPVSHDGSDGRVIEGVVQRHSPKALLVRSDSWLPRSKYMCFGYLRRHPRSPLTLYSSTSVNHTKRKKSSVCKSDVKQSRSSRRMAVGFVNLYDMVVRPLRRLN</sequence>
<organism evidence="2 3">
    <name type="scientific">Steinernema hermaphroditum</name>
    <dbReference type="NCBI Taxonomy" id="289476"/>
    <lineage>
        <taxon>Eukaryota</taxon>
        <taxon>Metazoa</taxon>
        <taxon>Ecdysozoa</taxon>
        <taxon>Nematoda</taxon>
        <taxon>Chromadorea</taxon>
        <taxon>Rhabditida</taxon>
        <taxon>Tylenchina</taxon>
        <taxon>Panagrolaimomorpha</taxon>
        <taxon>Strongyloidoidea</taxon>
        <taxon>Steinernematidae</taxon>
        <taxon>Steinernema</taxon>
    </lineage>
</organism>
<accession>A0AA39H402</accession>
<keyword evidence="3" id="KW-1185">Reference proteome</keyword>
<dbReference type="EMBL" id="JAUCMV010000005">
    <property type="protein sequence ID" value="KAK0397873.1"/>
    <property type="molecule type" value="Genomic_DNA"/>
</dbReference>
<proteinExistence type="predicted"/>
<dbReference type="AlphaFoldDB" id="A0AA39H402"/>
<evidence type="ECO:0000256" key="1">
    <source>
        <dbReference type="SAM" id="MobiDB-lite"/>
    </source>
</evidence>
<feature type="region of interest" description="Disordered" evidence="1">
    <location>
        <begin position="1"/>
        <end position="26"/>
    </location>
</feature>
<feature type="compositionally biased region" description="Basic and acidic residues" evidence="1">
    <location>
        <begin position="14"/>
        <end position="26"/>
    </location>
</feature>
<protein>
    <submittedName>
        <fullName evidence="2">Uncharacterized protein</fullName>
    </submittedName>
</protein>
<evidence type="ECO:0000313" key="3">
    <source>
        <dbReference type="Proteomes" id="UP001175271"/>
    </source>
</evidence>
<evidence type="ECO:0000313" key="2">
    <source>
        <dbReference type="EMBL" id="KAK0397873.1"/>
    </source>
</evidence>